<organism evidence="1 2">
    <name type="scientific">Apiospora phragmitis</name>
    <dbReference type="NCBI Taxonomy" id="2905665"/>
    <lineage>
        <taxon>Eukaryota</taxon>
        <taxon>Fungi</taxon>
        <taxon>Dikarya</taxon>
        <taxon>Ascomycota</taxon>
        <taxon>Pezizomycotina</taxon>
        <taxon>Sordariomycetes</taxon>
        <taxon>Xylariomycetidae</taxon>
        <taxon>Amphisphaeriales</taxon>
        <taxon>Apiosporaceae</taxon>
        <taxon>Apiospora</taxon>
    </lineage>
</organism>
<proteinExistence type="predicted"/>
<dbReference type="EMBL" id="JAQQWL010000003">
    <property type="protein sequence ID" value="KAK8079263.1"/>
    <property type="molecule type" value="Genomic_DNA"/>
</dbReference>
<sequence>MYERFSHRVSDLPNLGTDWGDVVERLRQHQCCSSCTNARLPAVFGGQSTYDRVVSRMVNQIKWCIPAIPPTH</sequence>
<dbReference type="RefSeq" id="XP_066720334.1">
    <property type="nucleotide sequence ID" value="XM_066854479.1"/>
</dbReference>
<reference evidence="1 2" key="1">
    <citation type="submission" date="2023-01" db="EMBL/GenBank/DDBJ databases">
        <title>Analysis of 21 Apiospora genomes using comparative genomics revels a genus with tremendous synthesis potential of carbohydrate active enzymes and secondary metabolites.</title>
        <authorList>
            <person name="Sorensen T."/>
        </authorList>
    </citation>
    <scope>NUCLEOTIDE SEQUENCE [LARGE SCALE GENOMIC DNA]</scope>
    <source>
        <strain evidence="1 2">CBS 135458</strain>
    </source>
</reference>
<dbReference type="Proteomes" id="UP001480595">
    <property type="component" value="Unassembled WGS sequence"/>
</dbReference>
<evidence type="ECO:0000313" key="2">
    <source>
        <dbReference type="Proteomes" id="UP001480595"/>
    </source>
</evidence>
<accession>A0ABR1WAS6</accession>
<name>A0ABR1WAS6_9PEZI</name>
<comment type="caution">
    <text evidence="1">The sequence shown here is derived from an EMBL/GenBank/DDBJ whole genome shotgun (WGS) entry which is preliminary data.</text>
</comment>
<evidence type="ECO:0000313" key="1">
    <source>
        <dbReference type="EMBL" id="KAK8079263.1"/>
    </source>
</evidence>
<keyword evidence="2" id="KW-1185">Reference proteome</keyword>
<protein>
    <submittedName>
        <fullName evidence="1">Uncharacterized protein</fullName>
    </submittedName>
</protein>
<gene>
    <name evidence="1" type="ORF">PG994_003070</name>
</gene>
<dbReference type="GeneID" id="92087542"/>